<dbReference type="InterPro" id="IPR003593">
    <property type="entry name" value="AAA+_ATPase"/>
</dbReference>
<keyword evidence="2 9" id="KW-0963">Cytoplasm</keyword>
<dbReference type="NCBIfam" id="TIGR00763">
    <property type="entry name" value="lon"/>
    <property type="match status" value="1"/>
</dbReference>
<evidence type="ECO:0000256" key="1">
    <source>
        <dbReference type="ARBA" id="ARBA00004496"/>
    </source>
</evidence>
<feature type="active site" evidence="9 11">
    <location>
        <position position="678"/>
    </location>
</feature>
<gene>
    <name evidence="9 15" type="primary">lon</name>
    <name evidence="15" type="ORF">N5B56_07710</name>
</gene>
<comment type="function">
    <text evidence="9">ATP-dependent serine protease that mediates the selective degradation of mutant and abnormal proteins as well as certain short-lived regulatory proteins. Required for cellular homeostasis and for survival from DNA damage and developmental changes induced by stress. Degrades polypeptides processively to yield small peptide fragments that are 5 to 10 amino acids long. Binds to DNA in a double-stranded, site-specific manner.</text>
</comment>
<dbReference type="SUPFAM" id="SSF88697">
    <property type="entry name" value="PUA domain-like"/>
    <property type="match status" value="1"/>
</dbReference>
<comment type="catalytic activity">
    <reaction evidence="9 10 11">
        <text>Hydrolysis of proteins in presence of ATP.</text>
        <dbReference type="EC" id="3.4.21.53"/>
    </reaction>
</comment>
<keyword evidence="16" id="KW-1185">Reference proteome</keyword>
<dbReference type="PRINTS" id="PR00830">
    <property type="entry name" value="ENDOLAPTASE"/>
</dbReference>
<keyword evidence="6 9" id="KW-0720">Serine protease</keyword>
<comment type="similarity">
    <text evidence="9 10 11 12">Belongs to the peptidase S16 family.</text>
</comment>
<evidence type="ECO:0000256" key="11">
    <source>
        <dbReference type="PROSITE-ProRule" id="PRU01122"/>
    </source>
</evidence>
<evidence type="ECO:0000313" key="16">
    <source>
        <dbReference type="Proteomes" id="UP001431199"/>
    </source>
</evidence>
<dbReference type="Gene3D" id="1.20.58.1480">
    <property type="match status" value="1"/>
</dbReference>
<feature type="domain" description="Lon proteolytic" evidence="13">
    <location>
        <begin position="591"/>
        <end position="772"/>
    </location>
</feature>
<evidence type="ECO:0000256" key="9">
    <source>
        <dbReference type="HAMAP-Rule" id="MF_01973"/>
    </source>
</evidence>
<dbReference type="Pfam" id="PF02190">
    <property type="entry name" value="LON_substr_bdg"/>
    <property type="match status" value="1"/>
</dbReference>
<keyword evidence="3 9" id="KW-0645">Protease</keyword>
<accession>A0ABT2M097</accession>
<dbReference type="InterPro" id="IPR003959">
    <property type="entry name" value="ATPase_AAA_core"/>
</dbReference>
<dbReference type="Pfam" id="PF00004">
    <property type="entry name" value="AAA"/>
    <property type="match status" value="1"/>
</dbReference>
<evidence type="ECO:0000256" key="3">
    <source>
        <dbReference type="ARBA" id="ARBA00022670"/>
    </source>
</evidence>
<name>A0ABT2M097_9FIRM</name>
<dbReference type="PANTHER" id="PTHR10046">
    <property type="entry name" value="ATP DEPENDENT LON PROTEASE FAMILY MEMBER"/>
    <property type="match status" value="1"/>
</dbReference>
<sequence>MPDEMLNLPVIPLRGLTILPGTTVHFDVSRKQSIAAANEAVTTGEKLFVVTQKDPVVDAPGFDDVYKVGTVVEVKQLNKMPDRIVRVMVEAKERGIIHSYNEENSCIKGDIEIIKEPDEKITQVREIALLRELKDELALYDGINHELTPVGIKNIDNQESLSGTMLQIIMRIRMDFKTKQKYLEANTLLERYEVILSFFSIENEISQVKAEIIEKVKTNIDKNQREHILREQMRVIRDELGENDATSDIDEMIEKTKKLNADDEIKEKILKEIKRLRMSAGNPADSNVLRNYIETMLDMPWNNCTEENQNVEDAEKILNRDHYGLTDVKERMLEFLSVRVLTKDKGESPIVCLVGPPGTGKTSIAHSIAEALNKKYVRICLGGVTDESEIRGHRKTYVGAMPGRIATAIRQANTANPLILLDEIDKLGQSIHGNPAAAMLEVLDSEQNSKFRDNYLEVPLDLSKVMFIATANDLSTVPRPLLDRMEIVEVSSYTDNEKFHIAKEHLIQKELEQNGLKRSQLTISDEAINKIIKYYTKEAGVRSLDRTIAKICRKAAKIIVGKEKKSIKVTSKNITKYLGKEKFRQDEANEKNEIGIVRGLAWTSVGGDTLQIEVNTMPGKGILVLTGNLGDVMKESAQIALSYAKSVAKEYGVDSKFFKENDIHMHIPEGAVPKDGPSAGITMSTAIVSAIANIPVDRYLAMTGEVTLRGKVLPIGGLKEKLLAAKDAGMKKVLVPVKNKTDVEEFSTEITDRLKIVYVSEMTEVLKQALVK</sequence>
<dbReference type="SMART" id="SM00464">
    <property type="entry name" value="LON"/>
    <property type="match status" value="1"/>
</dbReference>
<evidence type="ECO:0000256" key="4">
    <source>
        <dbReference type="ARBA" id="ARBA00022741"/>
    </source>
</evidence>
<dbReference type="SUPFAM" id="SSF52540">
    <property type="entry name" value="P-loop containing nucleoside triphosphate hydrolases"/>
    <property type="match status" value="1"/>
</dbReference>
<dbReference type="InterPro" id="IPR027417">
    <property type="entry name" value="P-loop_NTPase"/>
</dbReference>
<keyword evidence="7 9" id="KW-0067">ATP-binding</keyword>
<protein>
    <recommendedName>
        <fullName evidence="9 10">Lon protease</fullName>
        <ecNumber evidence="9 10">3.4.21.53</ecNumber>
    </recommendedName>
    <alternativeName>
        <fullName evidence="9">ATP-dependent protease La</fullName>
    </alternativeName>
</protein>
<dbReference type="Gene3D" id="1.10.8.60">
    <property type="match status" value="1"/>
</dbReference>
<dbReference type="Gene3D" id="1.20.5.5270">
    <property type="match status" value="1"/>
</dbReference>
<dbReference type="SUPFAM" id="SSF54211">
    <property type="entry name" value="Ribosomal protein S5 domain 2-like"/>
    <property type="match status" value="1"/>
</dbReference>
<dbReference type="InterPro" id="IPR054594">
    <property type="entry name" value="Lon_lid"/>
</dbReference>
<dbReference type="CDD" id="cd19500">
    <property type="entry name" value="RecA-like_Lon"/>
    <property type="match status" value="1"/>
</dbReference>
<dbReference type="GO" id="GO:0004252">
    <property type="term" value="F:serine-type endopeptidase activity"/>
    <property type="evidence" value="ECO:0007669"/>
    <property type="project" value="UniProtKB-EC"/>
</dbReference>
<dbReference type="InterPro" id="IPR004815">
    <property type="entry name" value="Lon_bac/euk-typ"/>
</dbReference>
<evidence type="ECO:0000256" key="10">
    <source>
        <dbReference type="PIRNR" id="PIRNR001174"/>
    </source>
</evidence>
<keyword evidence="8 9" id="KW-0346">Stress response</keyword>
<dbReference type="RefSeq" id="WP_260978682.1">
    <property type="nucleotide sequence ID" value="NZ_JAODBU010000007.1"/>
</dbReference>
<feature type="active site" evidence="9 11">
    <location>
        <position position="721"/>
    </location>
</feature>
<evidence type="ECO:0000256" key="7">
    <source>
        <dbReference type="ARBA" id="ARBA00022840"/>
    </source>
</evidence>
<evidence type="ECO:0000256" key="12">
    <source>
        <dbReference type="RuleBase" id="RU000591"/>
    </source>
</evidence>
<dbReference type="Pfam" id="PF22667">
    <property type="entry name" value="Lon_lid"/>
    <property type="match status" value="1"/>
</dbReference>
<comment type="induction">
    <text evidence="9">By heat shock.</text>
</comment>
<feature type="domain" description="Lon N-terminal" evidence="14">
    <location>
        <begin position="8"/>
        <end position="203"/>
    </location>
</feature>
<evidence type="ECO:0000256" key="5">
    <source>
        <dbReference type="ARBA" id="ARBA00022801"/>
    </source>
</evidence>
<dbReference type="PROSITE" id="PS51787">
    <property type="entry name" value="LON_N"/>
    <property type="match status" value="1"/>
</dbReference>
<evidence type="ECO:0000256" key="6">
    <source>
        <dbReference type="ARBA" id="ARBA00022825"/>
    </source>
</evidence>
<dbReference type="InterPro" id="IPR027543">
    <property type="entry name" value="Lon_bac"/>
</dbReference>
<evidence type="ECO:0000256" key="8">
    <source>
        <dbReference type="ARBA" id="ARBA00023016"/>
    </source>
</evidence>
<dbReference type="InterPro" id="IPR014721">
    <property type="entry name" value="Ribsml_uS5_D2-typ_fold_subgr"/>
</dbReference>
<dbReference type="InterPro" id="IPR003111">
    <property type="entry name" value="Lon_prtase_N"/>
</dbReference>
<dbReference type="PROSITE" id="PS01046">
    <property type="entry name" value="LON_SER"/>
    <property type="match status" value="1"/>
</dbReference>
<reference evidence="15" key="1">
    <citation type="submission" date="2022-09" db="EMBL/GenBank/DDBJ databases">
        <title>Eubacterium sp. LFL-14 isolated from human feces.</title>
        <authorList>
            <person name="Liu F."/>
        </authorList>
    </citation>
    <scope>NUCLEOTIDE SEQUENCE</scope>
    <source>
        <strain evidence="15">LFL-14</strain>
    </source>
</reference>
<proteinExistence type="evidence at transcript level"/>
<organism evidence="15 16">
    <name type="scientific">Eubacterium album</name>
    <dbReference type="NCBI Taxonomy" id="2978477"/>
    <lineage>
        <taxon>Bacteria</taxon>
        <taxon>Bacillati</taxon>
        <taxon>Bacillota</taxon>
        <taxon>Clostridia</taxon>
        <taxon>Eubacteriales</taxon>
        <taxon>Eubacteriaceae</taxon>
        <taxon>Eubacterium</taxon>
    </lineage>
</organism>
<dbReference type="Gene3D" id="2.30.130.40">
    <property type="entry name" value="LON domain-like"/>
    <property type="match status" value="1"/>
</dbReference>
<dbReference type="InterPro" id="IPR008268">
    <property type="entry name" value="Peptidase_S16_AS"/>
</dbReference>
<evidence type="ECO:0000259" key="14">
    <source>
        <dbReference type="PROSITE" id="PS51787"/>
    </source>
</evidence>
<dbReference type="InterPro" id="IPR015947">
    <property type="entry name" value="PUA-like_sf"/>
</dbReference>
<evidence type="ECO:0000259" key="13">
    <source>
        <dbReference type="PROSITE" id="PS51786"/>
    </source>
</evidence>
<feature type="binding site" evidence="9">
    <location>
        <begin position="355"/>
        <end position="362"/>
    </location>
    <ligand>
        <name>ATP</name>
        <dbReference type="ChEBI" id="CHEBI:30616"/>
    </ligand>
</feature>
<dbReference type="PIRSF" id="PIRSF001174">
    <property type="entry name" value="Lon_proteas"/>
    <property type="match status" value="1"/>
</dbReference>
<dbReference type="Proteomes" id="UP001431199">
    <property type="component" value="Unassembled WGS sequence"/>
</dbReference>
<evidence type="ECO:0000313" key="15">
    <source>
        <dbReference type="EMBL" id="MCT7398964.1"/>
    </source>
</evidence>
<dbReference type="InterPro" id="IPR046336">
    <property type="entry name" value="Lon_prtase_N_sf"/>
</dbReference>
<comment type="caution">
    <text evidence="15">The sequence shown here is derived from an EMBL/GenBank/DDBJ whole genome shotgun (WGS) entry which is preliminary data.</text>
</comment>
<evidence type="ECO:0000256" key="2">
    <source>
        <dbReference type="ARBA" id="ARBA00022490"/>
    </source>
</evidence>
<dbReference type="HAMAP" id="MF_01973">
    <property type="entry name" value="lon_bact"/>
    <property type="match status" value="1"/>
</dbReference>
<comment type="subunit">
    <text evidence="9 10">Homohexamer. Organized in a ring with a central cavity.</text>
</comment>
<dbReference type="Gene3D" id="3.40.50.300">
    <property type="entry name" value="P-loop containing nucleotide triphosphate hydrolases"/>
    <property type="match status" value="1"/>
</dbReference>
<dbReference type="Pfam" id="PF05362">
    <property type="entry name" value="Lon_C"/>
    <property type="match status" value="1"/>
</dbReference>
<dbReference type="EMBL" id="JAODBU010000007">
    <property type="protein sequence ID" value="MCT7398964.1"/>
    <property type="molecule type" value="Genomic_DNA"/>
</dbReference>
<keyword evidence="4 9" id="KW-0547">Nucleotide-binding</keyword>
<comment type="subcellular location">
    <subcellularLocation>
        <location evidence="1 9 10">Cytoplasm</location>
    </subcellularLocation>
</comment>
<dbReference type="InterPro" id="IPR027065">
    <property type="entry name" value="Lon_Prtase"/>
</dbReference>
<dbReference type="EC" id="3.4.21.53" evidence="9 10"/>
<dbReference type="Gene3D" id="3.30.230.10">
    <property type="match status" value="1"/>
</dbReference>
<dbReference type="SMART" id="SM00382">
    <property type="entry name" value="AAA"/>
    <property type="match status" value="1"/>
</dbReference>
<dbReference type="InterPro" id="IPR008269">
    <property type="entry name" value="Lon_proteolytic"/>
</dbReference>
<dbReference type="PROSITE" id="PS51786">
    <property type="entry name" value="LON_PROTEOLYTIC"/>
    <property type="match status" value="1"/>
</dbReference>
<keyword evidence="5 9" id="KW-0378">Hydrolase</keyword>
<dbReference type="InterPro" id="IPR020568">
    <property type="entry name" value="Ribosomal_Su5_D2-typ_SF"/>
</dbReference>